<evidence type="ECO:0000256" key="4">
    <source>
        <dbReference type="ARBA" id="ARBA00022989"/>
    </source>
</evidence>
<dbReference type="EMBL" id="JAPDRN010000099">
    <property type="protein sequence ID" value="KAJ9623733.1"/>
    <property type="molecule type" value="Genomic_DNA"/>
</dbReference>
<feature type="transmembrane region" description="Helical" evidence="7">
    <location>
        <begin position="71"/>
        <end position="92"/>
    </location>
</feature>
<evidence type="ECO:0000313" key="10">
    <source>
        <dbReference type="Proteomes" id="UP001172681"/>
    </source>
</evidence>
<keyword evidence="5 7" id="KW-0472">Membrane</keyword>
<comment type="subcellular location">
    <subcellularLocation>
        <location evidence="1">Membrane</location>
        <topology evidence="1">Multi-pass membrane protein</topology>
    </subcellularLocation>
</comment>
<evidence type="ECO:0000256" key="1">
    <source>
        <dbReference type="ARBA" id="ARBA00004141"/>
    </source>
</evidence>
<feature type="compositionally biased region" description="Polar residues" evidence="6">
    <location>
        <begin position="339"/>
        <end position="351"/>
    </location>
</feature>
<dbReference type="CDD" id="cd03390">
    <property type="entry name" value="PAP2_containing_1_like"/>
    <property type="match status" value="1"/>
</dbReference>
<organism evidence="9 10">
    <name type="scientific">Knufia peltigerae</name>
    <dbReference type="NCBI Taxonomy" id="1002370"/>
    <lineage>
        <taxon>Eukaryota</taxon>
        <taxon>Fungi</taxon>
        <taxon>Dikarya</taxon>
        <taxon>Ascomycota</taxon>
        <taxon>Pezizomycotina</taxon>
        <taxon>Eurotiomycetes</taxon>
        <taxon>Chaetothyriomycetidae</taxon>
        <taxon>Chaetothyriales</taxon>
        <taxon>Trichomeriaceae</taxon>
        <taxon>Knufia</taxon>
    </lineage>
</organism>
<evidence type="ECO:0000256" key="2">
    <source>
        <dbReference type="ARBA" id="ARBA00008816"/>
    </source>
</evidence>
<dbReference type="Gene3D" id="1.20.144.10">
    <property type="entry name" value="Phosphatidic acid phosphatase type 2/haloperoxidase"/>
    <property type="match status" value="1"/>
</dbReference>
<feature type="domain" description="Phosphatidic acid phosphatase type 2/haloperoxidase" evidence="8">
    <location>
        <begin position="123"/>
        <end position="268"/>
    </location>
</feature>
<proteinExistence type="inferred from homology"/>
<accession>A0AA38XUY8</accession>
<gene>
    <name evidence="9" type="ORF">H2204_011135</name>
</gene>
<dbReference type="SUPFAM" id="SSF48317">
    <property type="entry name" value="Acid phosphatase/Vanadium-dependent haloperoxidase"/>
    <property type="match status" value="1"/>
</dbReference>
<keyword evidence="3 7" id="KW-0812">Transmembrane</keyword>
<evidence type="ECO:0000256" key="7">
    <source>
        <dbReference type="SAM" id="Phobius"/>
    </source>
</evidence>
<dbReference type="InterPro" id="IPR043216">
    <property type="entry name" value="PAP-like"/>
</dbReference>
<dbReference type="Proteomes" id="UP001172681">
    <property type="component" value="Unassembled WGS sequence"/>
</dbReference>
<comment type="caution">
    <text evidence="9">The sequence shown here is derived from an EMBL/GenBank/DDBJ whole genome shotgun (WGS) entry which is preliminary data.</text>
</comment>
<dbReference type="PANTHER" id="PTHR10165:SF158">
    <property type="entry name" value="PAP2 DOMAIN PROTEIN (AFU_ORTHOLOGUE AFUA_4G08970)"/>
    <property type="match status" value="1"/>
</dbReference>
<feature type="transmembrane region" description="Helical" evidence="7">
    <location>
        <begin position="21"/>
        <end position="41"/>
    </location>
</feature>
<dbReference type="InterPro" id="IPR000326">
    <property type="entry name" value="PAP2/HPO"/>
</dbReference>
<dbReference type="GO" id="GO:0006644">
    <property type="term" value="P:phospholipid metabolic process"/>
    <property type="evidence" value="ECO:0007669"/>
    <property type="project" value="InterPro"/>
</dbReference>
<dbReference type="GO" id="GO:0016020">
    <property type="term" value="C:membrane"/>
    <property type="evidence" value="ECO:0007669"/>
    <property type="project" value="UniProtKB-SubCell"/>
</dbReference>
<dbReference type="GO" id="GO:0008195">
    <property type="term" value="F:phosphatidate phosphatase activity"/>
    <property type="evidence" value="ECO:0007669"/>
    <property type="project" value="TreeGrafter"/>
</dbReference>
<evidence type="ECO:0000256" key="6">
    <source>
        <dbReference type="SAM" id="MobiDB-lite"/>
    </source>
</evidence>
<evidence type="ECO:0000256" key="5">
    <source>
        <dbReference type="ARBA" id="ARBA00023136"/>
    </source>
</evidence>
<dbReference type="InterPro" id="IPR036938">
    <property type="entry name" value="PAP2/HPO_sf"/>
</dbReference>
<sequence length="448" mass="48682">MERLKRQLNGPSSRRIPLRAFISYAIDYLIIIVLAIIYAVLDKLVTPFAQHFSLNNISIQYPYAVKERVPIAWALVISGLFPAVVIAVYTLFIDGWFSHHRRTTHARSRYSFADRLWELNCGWLGLLLAQGAAFVITGSLKNLCGKPRPDLVDRCQPRAGSADAVPYGLVTKVICTQTNSAIMQDGFRSFPSGHSSSSFGGLFYLSLYLAAKLHVLDQKGEVWRTVIVLIPTLAASCVAMSRIMDARHHPFDVLFGSALGILCAWGSYRQYFPPVSHTWEKGRAYPMRTWGTPVRRPVLGKVLVDADTLEVLDDRVPPGNDDYGDNGVETSAHELKPQTLGSRLATTSYQSDGYGPSDVESGYTAGPRPAASPHPLPLGSPSSSANAFRDQIAQNQRARAGYYGDPSPERDVGGGGGGGGEGGGVAGGSDDEDDLASRRFLQGPPLRS</sequence>
<dbReference type="AlphaFoldDB" id="A0AA38XUY8"/>
<evidence type="ECO:0000256" key="3">
    <source>
        <dbReference type="ARBA" id="ARBA00022692"/>
    </source>
</evidence>
<keyword evidence="4 7" id="KW-1133">Transmembrane helix</keyword>
<dbReference type="SMART" id="SM00014">
    <property type="entry name" value="acidPPc"/>
    <property type="match status" value="1"/>
</dbReference>
<feature type="region of interest" description="Disordered" evidence="6">
    <location>
        <begin position="314"/>
        <end position="448"/>
    </location>
</feature>
<dbReference type="GO" id="GO:0046839">
    <property type="term" value="P:phospholipid dephosphorylation"/>
    <property type="evidence" value="ECO:0007669"/>
    <property type="project" value="TreeGrafter"/>
</dbReference>
<name>A0AA38XUY8_9EURO</name>
<dbReference type="PANTHER" id="PTHR10165">
    <property type="entry name" value="LIPID PHOSPHATE PHOSPHATASE"/>
    <property type="match status" value="1"/>
</dbReference>
<keyword evidence="10" id="KW-1185">Reference proteome</keyword>
<evidence type="ECO:0000313" key="9">
    <source>
        <dbReference type="EMBL" id="KAJ9623733.1"/>
    </source>
</evidence>
<reference evidence="9" key="1">
    <citation type="submission" date="2022-10" db="EMBL/GenBank/DDBJ databases">
        <title>Culturing micro-colonial fungi from biological soil crusts in the Mojave desert and describing Neophaeococcomyces mojavensis, and introducing the new genera and species Taxawa tesnikishii.</title>
        <authorList>
            <person name="Kurbessoian T."/>
            <person name="Stajich J.E."/>
        </authorList>
    </citation>
    <scope>NUCLEOTIDE SEQUENCE</scope>
    <source>
        <strain evidence="9">TK_35</strain>
    </source>
</reference>
<evidence type="ECO:0000259" key="8">
    <source>
        <dbReference type="SMART" id="SM00014"/>
    </source>
</evidence>
<feature type="compositionally biased region" description="Gly residues" evidence="6">
    <location>
        <begin position="413"/>
        <end position="427"/>
    </location>
</feature>
<comment type="similarity">
    <text evidence="2">Belongs to the PA-phosphatase related phosphoesterase family.</text>
</comment>
<dbReference type="Pfam" id="PF01569">
    <property type="entry name" value="PAP2"/>
    <property type="match status" value="1"/>
</dbReference>
<protein>
    <recommendedName>
        <fullName evidence="8">Phosphatidic acid phosphatase type 2/haloperoxidase domain-containing protein</fullName>
    </recommendedName>
</protein>